<evidence type="ECO:0000259" key="4">
    <source>
        <dbReference type="Pfam" id="PF15780"/>
    </source>
</evidence>
<feature type="domain" description="Abnormal spindle-like microcephaly-associated protein ASH" evidence="4">
    <location>
        <begin position="269"/>
        <end position="351"/>
    </location>
</feature>
<gene>
    <name evidence="5" type="ordered locus">Spirs_3070</name>
</gene>
<accession>E1R4T2</accession>
<sequence>MKRALIAVSCFLLLLSTCRNPLNPVDPEGDEYVGYESVDSDGDGIGSYDDVDEISLLRPENDTTLDTVIPTLVVYQFNPDKITAYHIQINTSSDFTGTMILDKEDYPSNSCIVPTGKLLDFETYYWRARAYDGTKWSDGWSEIRSFSINTGNELNCSPAGGDSLDDTTPYLDWDDTAGAASYEVEFALSEAGLDESDIRTTVESGYQIPDTDALAYGNTCYWRVRGVNEEGTVGIWSSIYSFSIQESLYAEINIRQGTTIIASSDIYGFVSTDVGTSTSVIFTIENTGDENLELTGSPLVAISGTDSSEFSVTTQPASSVSSGSSTTFVIAFSPSGEGSKTASVLISNNDSDENPFIFTITGSSSVSVGQWDSSLWDECIWGD</sequence>
<evidence type="ECO:0000256" key="2">
    <source>
        <dbReference type="ARBA" id="ARBA00022490"/>
    </source>
</evidence>
<evidence type="ECO:0000313" key="6">
    <source>
        <dbReference type="Proteomes" id="UP000002318"/>
    </source>
</evidence>
<dbReference type="Pfam" id="PF15780">
    <property type="entry name" value="ASH"/>
    <property type="match status" value="1"/>
</dbReference>
<protein>
    <recommendedName>
        <fullName evidence="4">Abnormal spindle-like microcephaly-associated protein ASH domain-containing protein</fullName>
    </recommendedName>
</protein>
<dbReference type="GO" id="GO:0005737">
    <property type="term" value="C:cytoplasm"/>
    <property type="evidence" value="ECO:0007669"/>
    <property type="project" value="UniProtKB-SubCell"/>
</dbReference>
<dbReference type="STRING" id="573413.Spirs_3070"/>
<dbReference type="KEGG" id="ssm:Spirs_3070"/>
<reference evidence="5 6" key="1">
    <citation type="journal article" date="2010" name="Stand. Genomic Sci.">
        <title>Complete genome sequence of Spirochaeta smaragdinae type strain (SEBR 4228).</title>
        <authorList>
            <person name="Mavromatis K."/>
            <person name="Yasawong M."/>
            <person name="Chertkov O."/>
            <person name="Lapidus A."/>
            <person name="Lucas S."/>
            <person name="Nolan M."/>
            <person name="Del Rio T.G."/>
            <person name="Tice H."/>
            <person name="Cheng J.F."/>
            <person name="Pitluck S."/>
            <person name="Liolios K."/>
            <person name="Ivanova N."/>
            <person name="Tapia R."/>
            <person name="Han C."/>
            <person name="Bruce D."/>
            <person name="Goodwin L."/>
            <person name="Pati A."/>
            <person name="Chen A."/>
            <person name="Palaniappan K."/>
            <person name="Land M."/>
            <person name="Hauser L."/>
            <person name="Chang Y.J."/>
            <person name="Jeffries C.D."/>
            <person name="Detter J.C."/>
            <person name="Rohde M."/>
            <person name="Brambilla E."/>
            <person name="Spring S."/>
            <person name="Goker M."/>
            <person name="Sikorski J."/>
            <person name="Woyke T."/>
            <person name="Bristow J."/>
            <person name="Eisen J.A."/>
            <person name="Markowitz V."/>
            <person name="Hugenholtz P."/>
            <person name="Klenk H.P."/>
            <person name="Kyrpides N.C."/>
        </authorList>
    </citation>
    <scope>NUCLEOTIDE SEQUENCE [LARGE SCALE GENOMIC DNA]</scope>
    <source>
        <strain evidence="6">DSM 11293 / JCM 15392 / SEBR 4228</strain>
    </source>
</reference>
<dbReference type="eggNOG" id="COG3055">
    <property type="taxonomic scope" value="Bacteria"/>
</dbReference>
<dbReference type="NCBIfam" id="NF012200">
    <property type="entry name" value="choice_anch_D"/>
    <property type="match status" value="1"/>
</dbReference>
<dbReference type="AlphaFoldDB" id="E1R4T2"/>
<dbReference type="RefSeq" id="WP_013255629.1">
    <property type="nucleotide sequence ID" value="NC_014364.1"/>
</dbReference>
<evidence type="ECO:0000313" key="5">
    <source>
        <dbReference type="EMBL" id="ADK82170.1"/>
    </source>
</evidence>
<dbReference type="Proteomes" id="UP000002318">
    <property type="component" value="Chromosome"/>
</dbReference>
<keyword evidence="2" id="KW-0963">Cytoplasm</keyword>
<dbReference type="Gene3D" id="2.60.40.10">
    <property type="entry name" value="Immunoglobulins"/>
    <property type="match status" value="3"/>
</dbReference>
<feature type="chain" id="PRO_5003150561" description="Abnormal spindle-like microcephaly-associated protein ASH domain-containing protein" evidence="3">
    <location>
        <begin position="22"/>
        <end position="383"/>
    </location>
</feature>
<dbReference type="EMBL" id="CP002116">
    <property type="protein sequence ID" value="ADK82170.1"/>
    <property type="molecule type" value="Genomic_DNA"/>
</dbReference>
<proteinExistence type="predicted"/>
<comment type="subcellular location">
    <subcellularLocation>
        <location evidence="1">Cytoplasm</location>
    </subcellularLocation>
</comment>
<feature type="signal peptide" evidence="3">
    <location>
        <begin position="1"/>
        <end position="21"/>
    </location>
</feature>
<dbReference type="HOGENOM" id="CLU_721426_0_0_12"/>
<name>E1R4T2_SEDSS</name>
<dbReference type="InterPro" id="IPR013783">
    <property type="entry name" value="Ig-like_fold"/>
</dbReference>
<organism evidence="5 6">
    <name type="scientific">Sediminispirochaeta smaragdinae (strain DSM 11293 / JCM 15392 / SEBR 4228)</name>
    <name type="common">Spirochaeta smaragdinae</name>
    <dbReference type="NCBI Taxonomy" id="573413"/>
    <lineage>
        <taxon>Bacteria</taxon>
        <taxon>Pseudomonadati</taxon>
        <taxon>Spirochaetota</taxon>
        <taxon>Spirochaetia</taxon>
        <taxon>Spirochaetales</taxon>
        <taxon>Spirochaetaceae</taxon>
        <taxon>Sediminispirochaeta</taxon>
    </lineage>
</organism>
<keyword evidence="6" id="KW-1185">Reference proteome</keyword>
<dbReference type="OrthoDB" id="337801at2"/>
<dbReference type="eggNOG" id="COG3405">
    <property type="taxonomic scope" value="Bacteria"/>
</dbReference>
<evidence type="ECO:0000256" key="3">
    <source>
        <dbReference type="SAM" id="SignalP"/>
    </source>
</evidence>
<keyword evidence="3" id="KW-0732">Signal</keyword>
<dbReference type="InterPro" id="IPR031549">
    <property type="entry name" value="ASH"/>
</dbReference>
<evidence type="ECO:0000256" key="1">
    <source>
        <dbReference type="ARBA" id="ARBA00004496"/>
    </source>
</evidence>